<evidence type="ECO:0000313" key="12">
    <source>
        <dbReference type="Proteomes" id="UP001372338"/>
    </source>
</evidence>
<dbReference type="GO" id="GO:0016020">
    <property type="term" value="C:membrane"/>
    <property type="evidence" value="ECO:0007669"/>
    <property type="project" value="UniProtKB-SubCell"/>
</dbReference>
<dbReference type="Pfam" id="PF08263">
    <property type="entry name" value="LRRNT_2"/>
    <property type="match status" value="2"/>
</dbReference>
<comment type="subcellular location">
    <subcellularLocation>
        <location evidence="1">Membrane</location>
        <topology evidence="1">Single-pass membrane protein</topology>
    </subcellularLocation>
</comment>
<gene>
    <name evidence="11" type="ORF">RIF29_14015</name>
</gene>
<keyword evidence="7" id="KW-0472">Membrane</keyword>
<evidence type="ECO:0000256" key="8">
    <source>
        <dbReference type="ARBA" id="ARBA00023170"/>
    </source>
</evidence>
<sequence>MGDDAVYMSKLAKALTSIPSDWSPDTHFCNWSGIVCDDSSRVVNILLDSMLQGGTLPSDLNLLSKLSSIFLQNNSLSGPLPSLASLTMLQIVDLGDNNFTSIPNDCFKGLSSLRYLRLTNNNLAPWTFPIDLTQSSNLQRIELESTNMMGSLPDIFAMFPNLNSLFLSYNNLTWVLPQSLVTSVISFLWLDNQKNGLSGTIDVLSMMSLFLNNVQLQNNRFTGPIPNLSNCTNLQTLHLHDNNLTGVVPSSLTALSNLDYVSLDNNRLQGPMPAFRESVIVTLGGTNSFCQTIVAPCDPQVTTLLEIAAAFGYPILLADAWVGNNPCGNWNFIMCQDEKIIVVNLAKQNLTGTISPAFSSLTDLRMLDLSGNYLSGSILVSLTTMPQLEALDVSNNNLSRSCSQVSTMGEVKYYRECFASKFRRRRRK</sequence>
<keyword evidence="8" id="KW-0675">Receptor</keyword>
<keyword evidence="2" id="KW-0433">Leucine-rich repeat</keyword>
<evidence type="ECO:0000256" key="5">
    <source>
        <dbReference type="ARBA" id="ARBA00022737"/>
    </source>
</evidence>
<dbReference type="SUPFAM" id="SSF52058">
    <property type="entry name" value="L domain-like"/>
    <property type="match status" value="1"/>
</dbReference>
<reference evidence="11 12" key="1">
    <citation type="submission" date="2024-01" db="EMBL/GenBank/DDBJ databases">
        <title>The genomes of 5 underutilized Papilionoideae crops provide insights into root nodulation and disease resistanc.</title>
        <authorList>
            <person name="Yuan L."/>
        </authorList>
    </citation>
    <scope>NUCLEOTIDE SEQUENCE [LARGE SCALE GENOMIC DNA]</scope>
    <source>
        <strain evidence="11">ZHUSHIDOU_FW_LH</strain>
        <tissue evidence="11">Leaf</tissue>
    </source>
</reference>
<organism evidence="11 12">
    <name type="scientific">Crotalaria pallida</name>
    <name type="common">Smooth rattlebox</name>
    <name type="synonym">Crotalaria striata</name>
    <dbReference type="NCBI Taxonomy" id="3830"/>
    <lineage>
        <taxon>Eukaryota</taxon>
        <taxon>Viridiplantae</taxon>
        <taxon>Streptophyta</taxon>
        <taxon>Embryophyta</taxon>
        <taxon>Tracheophyta</taxon>
        <taxon>Spermatophyta</taxon>
        <taxon>Magnoliopsida</taxon>
        <taxon>eudicotyledons</taxon>
        <taxon>Gunneridae</taxon>
        <taxon>Pentapetalae</taxon>
        <taxon>rosids</taxon>
        <taxon>fabids</taxon>
        <taxon>Fabales</taxon>
        <taxon>Fabaceae</taxon>
        <taxon>Papilionoideae</taxon>
        <taxon>50 kb inversion clade</taxon>
        <taxon>genistoids sensu lato</taxon>
        <taxon>core genistoids</taxon>
        <taxon>Crotalarieae</taxon>
        <taxon>Crotalaria</taxon>
    </lineage>
</organism>
<feature type="domain" description="Leucine-rich repeat-containing N-terminal plant-type" evidence="10">
    <location>
        <begin position="10"/>
        <end position="37"/>
    </location>
</feature>
<protein>
    <recommendedName>
        <fullName evidence="10">Leucine-rich repeat-containing N-terminal plant-type domain-containing protein</fullName>
    </recommendedName>
</protein>
<dbReference type="InterPro" id="IPR001611">
    <property type="entry name" value="Leu-rich_rpt"/>
</dbReference>
<keyword evidence="9" id="KW-0325">Glycoprotein</keyword>
<dbReference type="EMBL" id="JAYWIO010000003">
    <property type="protein sequence ID" value="KAK7272970.1"/>
    <property type="molecule type" value="Genomic_DNA"/>
</dbReference>
<keyword evidence="6" id="KW-1133">Transmembrane helix</keyword>
<dbReference type="PANTHER" id="PTHR47986">
    <property type="entry name" value="OSJNBA0070M12.3 PROTEIN"/>
    <property type="match status" value="1"/>
</dbReference>
<feature type="domain" description="Leucine-rich repeat-containing N-terminal plant-type" evidence="10">
    <location>
        <begin position="298"/>
        <end position="335"/>
    </location>
</feature>
<proteinExistence type="predicted"/>
<dbReference type="Proteomes" id="UP001372338">
    <property type="component" value="Unassembled WGS sequence"/>
</dbReference>
<evidence type="ECO:0000256" key="7">
    <source>
        <dbReference type="ARBA" id="ARBA00023136"/>
    </source>
</evidence>
<dbReference type="AlphaFoldDB" id="A0AAN9FG52"/>
<comment type="caution">
    <text evidence="11">The sequence shown here is derived from an EMBL/GenBank/DDBJ whole genome shotgun (WGS) entry which is preliminary data.</text>
</comment>
<dbReference type="PANTHER" id="PTHR47986:SF10">
    <property type="entry name" value="RECEPTOR-LIKE KINASE TMK4"/>
    <property type="match status" value="1"/>
</dbReference>
<dbReference type="Pfam" id="PF00560">
    <property type="entry name" value="LRR_1"/>
    <property type="match status" value="2"/>
</dbReference>
<dbReference type="Gene3D" id="3.80.10.10">
    <property type="entry name" value="Ribonuclease Inhibitor"/>
    <property type="match status" value="2"/>
</dbReference>
<dbReference type="SMART" id="SM00369">
    <property type="entry name" value="LRR_TYP"/>
    <property type="match status" value="5"/>
</dbReference>
<dbReference type="PRINTS" id="PR00019">
    <property type="entry name" value="LEURICHRPT"/>
</dbReference>
<evidence type="ECO:0000256" key="6">
    <source>
        <dbReference type="ARBA" id="ARBA00022989"/>
    </source>
</evidence>
<evidence type="ECO:0000313" key="11">
    <source>
        <dbReference type="EMBL" id="KAK7272970.1"/>
    </source>
</evidence>
<evidence type="ECO:0000256" key="4">
    <source>
        <dbReference type="ARBA" id="ARBA00022729"/>
    </source>
</evidence>
<name>A0AAN9FG52_CROPI</name>
<dbReference type="InterPro" id="IPR013210">
    <property type="entry name" value="LRR_N_plant-typ"/>
</dbReference>
<keyword evidence="3" id="KW-0812">Transmembrane</keyword>
<dbReference type="Pfam" id="PF13855">
    <property type="entry name" value="LRR_8"/>
    <property type="match status" value="2"/>
</dbReference>
<evidence type="ECO:0000256" key="1">
    <source>
        <dbReference type="ARBA" id="ARBA00004167"/>
    </source>
</evidence>
<dbReference type="FunFam" id="3.80.10.10:FF:000129">
    <property type="entry name" value="Leucine-rich repeat receptor-like kinase"/>
    <property type="match status" value="1"/>
</dbReference>
<keyword evidence="4" id="KW-0732">Signal</keyword>
<dbReference type="InterPro" id="IPR003591">
    <property type="entry name" value="Leu-rich_rpt_typical-subtyp"/>
</dbReference>
<evidence type="ECO:0000256" key="3">
    <source>
        <dbReference type="ARBA" id="ARBA00022692"/>
    </source>
</evidence>
<dbReference type="InterPro" id="IPR052422">
    <property type="entry name" value="Auxin_Ser/Thr_Kinase"/>
</dbReference>
<dbReference type="InterPro" id="IPR032675">
    <property type="entry name" value="LRR_dom_sf"/>
</dbReference>
<dbReference type="FunFam" id="3.80.10.10:FF:000190">
    <property type="entry name" value="Receptor-like kinase TMK4"/>
    <property type="match status" value="1"/>
</dbReference>
<accession>A0AAN9FG52</accession>
<evidence type="ECO:0000256" key="9">
    <source>
        <dbReference type="ARBA" id="ARBA00023180"/>
    </source>
</evidence>
<keyword evidence="12" id="KW-1185">Reference proteome</keyword>
<evidence type="ECO:0000259" key="10">
    <source>
        <dbReference type="Pfam" id="PF08263"/>
    </source>
</evidence>
<evidence type="ECO:0000256" key="2">
    <source>
        <dbReference type="ARBA" id="ARBA00022614"/>
    </source>
</evidence>
<keyword evidence="5" id="KW-0677">Repeat</keyword>